<protein>
    <submittedName>
        <fullName evidence="4">Translocon-associated protein subunit alpha</fullName>
    </submittedName>
</protein>
<feature type="transmembrane region" description="Helical" evidence="2">
    <location>
        <begin position="130"/>
        <end position="150"/>
    </location>
</feature>
<feature type="region of interest" description="Disordered" evidence="1">
    <location>
        <begin position="218"/>
        <end position="238"/>
    </location>
</feature>
<dbReference type="AlphaFoldDB" id="A0A0N4ZNK4"/>
<keyword evidence="3" id="KW-1185">Reference proteome</keyword>
<dbReference type="Proteomes" id="UP000038045">
    <property type="component" value="Unplaced"/>
</dbReference>
<organism evidence="3 4">
    <name type="scientific">Parastrongyloides trichosuri</name>
    <name type="common">Possum-specific nematode worm</name>
    <dbReference type="NCBI Taxonomy" id="131310"/>
    <lineage>
        <taxon>Eukaryota</taxon>
        <taxon>Metazoa</taxon>
        <taxon>Ecdysozoa</taxon>
        <taxon>Nematoda</taxon>
        <taxon>Chromadorea</taxon>
        <taxon>Rhabditida</taxon>
        <taxon>Tylenchina</taxon>
        <taxon>Panagrolaimomorpha</taxon>
        <taxon>Strongyloidoidea</taxon>
        <taxon>Strongyloididae</taxon>
        <taxon>Parastrongyloides</taxon>
    </lineage>
</organism>
<evidence type="ECO:0000256" key="1">
    <source>
        <dbReference type="SAM" id="MobiDB-lite"/>
    </source>
</evidence>
<accession>A0A0N4ZNK4</accession>
<keyword evidence="2" id="KW-1133">Transmembrane helix</keyword>
<evidence type="ECO:0000313" key="3">
    <source>
        <dbReference type="Proteomes" id="UP000038045"/>
    </source>
</evidence>
<feature type="region of interest" description="Disordered" evidence="1">
    <location>
        <begin position="261"/>
        <end position="289"/>
    </location>
</feature>
<evidence type="ECO:0000313" key="4">
    <source>
        <dbReference type="WBParaSite" id="PTRK_0001011700.1"/>
    </source>
</evidence>
<dbReference type="WBParaSite" id="PTRK_0001011700.1">
    <property type="protein sequence ID" value="PTRK_0001011700.1"/>
    <property type="gene ID" value="PTRK_0001011700"/>
</dbReference>
<proteinExistence type="predicted"/>
<feature type="compositionally biased region" description="Basic residues" evidence="1">
    <location>
        <begin position="280"/>
        <end position="289"/>
    </location>
</feature>
<evidence type="ECO:0000256" key="2">
    <source>
        <dbReference type="SAM" id="Phobius"/>
    </source>
</evidence>
<reference evidence="4" key="1">
    <citation type="submission" date="2017-02" db="UniProtKB">
        <authorList>
            <consortium name="WormBaseParasite"/>
        </authorList>
    </citation>
    <scope>IDENTIFICATION</scope>
</reference>
<name>A0A0N4ZNK4_PARTI</name>
<keyword evidence="2" id="KW-0472">Membrane</keyword>
<keyword evidence="2" id="KW-0812">Transmembrane</keyword>
<sequence length="289" mass="34109">MKQSLKCNLKNIQFIDSLIETIKIIVGKKHLLEKDGVFKVNVNDEEHFFYRALLKINDNDMYSKVYLYKNGGLFNGVCIGYLPTKFIKTIKITLAFNKGKTKLDYDDSFLVPFGTNVTYNLDTAFPAHQFFLLYVVIIMGYILFLVIYDVRGNKKRKILKKKVSQNLENKRRVLKFDELLRARYEMLKNEVYPSHNDIISLPKYRSLRSKFLELRKGKNRRNRQKAEKRGLHKKNVSVDNKIKRSKNRFFDKRKIKVSKEQVCGPSKETNVDGNDIQKLNNKRRQLKNI</sequence>